<reference evidence="10 11" key="2">
    <citation type="submission" date="2007-11" db="EMBL/GenBank/DDBJ databases">
        <authorList>
            <person name="Fulton L."/>
            <person name="Clifton S."/>
            <person name="Fulton B."/>
            <person name="Xu J."/>
            <person name="Minx P."/>
            <person name="Pepin K.H."/>
            <person name="Johnson M."/>
            <person name="Thiruvilangam P."/>
            <person name="Bhonagiri V."/>
            <person name="Nash W.E."/>
            <person name="Mardis E.R."/>
            <person name="Wilson R.K."/>
        </authorList>
    </citation>
    <scope>NUCLEOTIDE SEQUENCE [LARGE SCALE GENOMIC DNA]</scope>
    <source>
        <strain evidence="10 11">ATCC 43183</strain>
    </source>
</reference>
<evidence type="ECO:0000256" key="4">
    <source>
        <dbReference type="ARBA" id="ARBA00022475"/>
    </source>
</evidence>
<feature type="transmembrane region" description="Helical" evidence="8">
    <location>
        <begin position="391"/>
        <end position="410"/>
    </location>
</feature>
<dbReference type="Gene3D" id="1.20.1720.10">
    <property type="entry name" value="Multidrug resistance protein D"/>
    <property type="match status" value="1"/>
</dbReference>
<evidence type="ECO:0000259" key="9">
    <source>
        <dbReference type="PROSITE" id="PS50850"/>
    </source>
</evidence>
<dbReference type="PROSITE" id="PS50850">
    <property type="entry name" value="MFS"/>
    <property type="match status" value="1"/>
</dbReference>
<dbReference type="eggNOG" id="COG2814">
    <property type="taxonomic scope" value="Bacteria"/>
</dbReference>
<comment type="similarity">
    <text evidence="2">Belongs to the major facilitator superfamily. Bcr/CmlA family.</text>
</comment>
<keyword evidence="6 8" id="KW-1133">Transmembrane helix</keyword>
<dbReference type="Proteomes" id="UP000004713">
    <property type="component" value="Unassembled WGS sequence"/>
</dbReference>
<dbReference type="NCBIfam" id="TIGR00710">
    <property type="entry name" value="efflux_Bcr_CflA"/>
    <property type="match status" value="1"/>
</dbReference>
<dbReference type="GO" id="GO:1990961">
    <property type="term" value="P:xenobiotic detoxification by transmembrane export across the plasma membrane"/>
    <property type="evidence" value="ECO:0007669"/>
    <property type="project" value="InterPro"/>
</dbReference>
<evidence type="ECO:0000256" key="1">
    <source>
        <dbReference type="ARBA" id="ARBA00004651"/>
    </source>
</evidence>
<evidence type="ECO:0000256" key="2">
    <source>
        <dbReference type="ARBA" id="ARBA00006236"/>
    </source>
</evidence>
<sequence length="436" mass="47361">MYKISHRLFGKYGIILPPILKEGKIMTGKQNSKGFILVFLGMLSAFGPFVMDMYLPTLPAMSDFFQTTSSKVQLGLTTSMVGLAIGQLVFGPLSDKYGRRSPLLVAMGLFLISTVGCIFSRDISQFVLWRFVQGVAGAGGVVISRSIAADKYSAHELAGMLATIGAVNGIATVVAPIGGGALADFGGWHGIFWFLFALGVLLVIGSVRFKESLPIGQRQNIRCVDMYHRFGAVLRNRQYVRYILQYGFTMGVLFTNIASAPFIMQQHYGLSPMLFSVCFGVNAVAMVISSALSVRCSTMEHALHIGNHGMLFISVLLSVAFFLNCNFWVYEVLVFCLLSMVGMAFTASNTLAMDCERRNAGVASALLGAIGFAFGGIVSPLVGMGDIRSSAGFLFFMGALCSCICARFSFHRLPSRRKGVSYASYKIMNVFLKKLL</sequence>
<feature type="transmembrane region" description="Helical" evidence="8">
    <location>
        <begin position="127"/>
        <end position="145"/>
    </location>
</feature>
<evidence type="ECO:0000256" key="7">
    <source>
        <dbReference type="ARBA" id="ARBA00023136"/>
    </source>
</evidence>
<organism evidence="10 11">
    <name type="scientific">Bacteroides stercoris ATCC 43183</name>
    <dbReference type="NCBI Taxonomy" id="449673"/>
    <lineage>
        <taxon>Bacteria</taxon>
        <taxon>Pseudomonadati</taxon>
        <taxon>Bacteroidota</taxon>
        <taxon>Bacteroidia</taxon>
        <taxon>Bacteroidales</taxon>
        <taxon>Bacteroidaceae</taxon>
        <taxon>Bacteroides</taxon>
    </lineage>
</organism>
<dbReference type="PANTHER" id="PTHR23502:SF132">
    <property type="entry name" value="POLYAMINE TRANSPORTER 2-RELATED"/>
    <property type="match status" value="1"/>
</dbReference>
<dbReference type="CDD" id="cd17320">
    <property type="entry name" value="MFS_MdfA_MDR_like"/>
    <property type="match status" value="1"/>
</dbReference>
<dbReference type="PANTHER" id="PTHR23502">
    <property type="entry name" value="MAJOR FACILITATOR SUPERFAMILY"/>
    <property type="match status" value="1"/>
</dbReference>
<dbReference type="HOGENOM" id="CLU_001265_47_0_10"/>
<name>B0NN96_BACSE</name>
<keyword evidence="7 8" id="KW-0472">Membrane</keyword>
<feature type="transmembrane region" description="Helical" evidence="8">
    <location>
        <begin position="157"/>
        <end position="178"/>
    </location>
</feature>
<proteinExistence type="inferred from homology"/>
<reference evidence="10 11" key="1">
    <citation type="submission" date="2007-11" db="EMBL/GenBank/DDBJ databases">
        <title>Draft genome sequence of Bacteroides stercoris(ATCC 43183).</title>
        <authorList>
            <person name="Sudarsanam P."/>
            <person name="Ley R."/>
            <person name="Guruge J."/>
            <person name="Turnbaugh P.J."/>
            <person name="Mahowald M."/>
            <person name="Liep D."/>
            <person name="Gordon J."/>
        </authorList>
    </citation>
    <scope>NUCLEOTIDE SEQUENCE [LARGE SCALE GENOMIC DNA]</scope>
    <source>
        <strain evidence="10 11">ATCC 43183</strain>
    </source>
</reference>
<dbReference type="Pfam" id="PF07690">
    <property type="entry name" value="MFS_1"/>
    <property type="match status" value="1"/>
</dbReference>
<keyword evidence="5 8" id="KW-0812">Transmembrane</keyword>
<evidence type="ECO:0000256" key="3">
    <source>
        <dbReference type="ARBA" id="ARBA00022448"/>
    </source>
</evidence>
<evidence type="ECO:0000313" key="11">
    <source>
        <dbReference type="Proteomes" id="UP000004713"/>
    </source>
</evidence>
<gene>
    <name evidence="10" type="ORF">BACSTE_00920</name>
</gene>
<evidence type="ECO:0000313" key="10">
    <source>
        <dbReference type="EMBL" id="EDS16249.1"/>
    </source>
</evidence>
<feature type="transmembrane region" description="Helical" evidence="8">
    <location>
        <begin position="74"/>
        <end position="91"/>
    </location>
</feature>
<keyword evidence="4" id="KW-1003">Cell membrane</keyword>
<protein>
    <submittedName>
        <fullName evidence="10">Drug resistance transporter, Bcr/CflA subfamily</fullName>
    </submittedName>
</protein>
<feature type="transmembrane region" description="Helical" evidence="8">
    <location>
        <begin position="270"/>
        <end position="293"/>
    </location>
</feature>
<dbReference type="EMBL" id="ABFZ02000017">
    <property type="protein sequence ID" value="EDS16249.1"/>
    <property type="molecule type" value="Genomic_DNA"/>
</dbReference>
<dbReference type="GO" id="GO:0005886">
    <property type="term" value="C:plasma membrane"/>
    <property type="evidence" value="ECO:0007669"/>
    <property type="project" value="UniProtKB-SubCell"/>
</dbReference>
<feature type="transmembrane region" description="Helical" evidence="8">
    <location>
        <begin position="329"/>
        <end position="348"/>
    </location>
</feature>
<evidence type="ECO:0000256" key="8">
    <source>
        <dbReference type="SAM" id="Phobius"/>
    </source>
</evidence>
<evidence type="ECO:0000256" key="6">
    <source>
        <dbReference type="ARBA" id="ARBA00022989"/>
    </source>
</evidence>
<evidence type="ECO:0000256" key="5">
    <source>
        <dbReference type="ARBA" id="ARBA00022692"/>
    </source>
</evidence>
<feature type="transmembrane region" description="Helical" evidence="8">
    <location>
        <begin position="103"/>
        <end position="121"/>
    </location>
</feature>
<feature type="transmembrane region" description="Helical" evidence="8">
    <location>
        <begin position="243"/>
        <end position="264"/>
    </location>
</feature>
<comment type="caution">
    <text evidence="10">The sequence shown here is derived from an EMBL/GenBank/DDBJ whole genome shotgun (WGS) entry which is preliminary data.</text>
</comment>
<feature type="transmembrane region" description="Helical" evidence="8">
    <location>
        <begin position="305"/>
        <end position="323"/>
    </location>
</feature>
<dbReference type="GO" id="GO:0042910">
    <property type="term" value="F:xenobiotic transmembrane transporter activity"/>
    <property type="evidence" value="ECO:0007669"/>
    <property type="project" value="InterPro"/>
</dbReference>
<dbReference type="SUPFAM" id="SSF103473">
    <property type="entry name" value="MFS general substrate transporter"/>
    <property type="match status" value="1"/>
</dbReference>
<comment type="subcellular location">
    <subcellularLocation>
        <location evidence="1">Cell membrane</location>
        <topology evidence="1">Multi-pass membrane protein</topology>
    </subcellularLocation>
</comment>
<feature type="domain" description="Major facilitator superfamily (MFS) profile" evidence="9">
    <location>
        <begin position="33"/>
        <end position="417"/>
    </location>
</feature>
<keyword evidence="3" id="KW-0813">Transport</keyword>
<dbReference type="AlphaFoldDB" id="B0NN96"/>
<dbReference type="InterPro" id="IPR020846">
    <property type="entry name" value="MFS_dom"/>
</dbReference>
<dbReference type="InterPro" id="IPR004812">
    <property type="entry name" value="Efflux_drug-R_Bcr/CmlA"/>
</dbReference>
<feature type="transmembrane region" description="Helical" evidence="8">
    <location>
        <begin position="34"/>
        <end position="54"/>
    </location>
</feature>
<feature type="transmembrane region" description="Helical" evidence="8">
    <location>
        <begin position="360"/>
        <end position="379"/>
    </location>
</feature>
<dbReference type="InterPro" id="IPR011701">
    <property type="entry name" value="MFS"/>
</dbReference>
<accession>B0NN96</accession>
<feature type="transmembrane region" description="Helical" evidence="8">
    <location>
        <begin position="190"/>
        <end position="209"/>
    </location>
</feature>
<dbReference type="InterPro" id="IPR036259">
    <property type="entry name" value="MFS_trans_sf"/>
</dbReference>